<organism evidence="1 2">
    <name type="scientific">Drouetiella hepatica Uher 2000/2452</name>
    <dbReference type="NCBI Taxonomy" id="904376"/>
    <lineage>
        <taxon>Bacteria</taxon>
        <taxon>Bacillati</taxon>
        <taxon>Cyanobacteriota</taxon>
        <taxon>Cyanophyceae</taxon>
        <taxon>Oculatellales</taxon>
        <taxon>Oculatellaceae</taxon>
        <taxon>Drouetiella</taxon>
    </lineage>
</organism>
<accession>A0A951UQU5</accession>
<proteinExistence type="predicted"/>
<protein>
    <submittedName>
        <fullName evidence="1">DUF2281 domain-containing protein</fullName>
    </submittedName>
</protein>
<dbReference type="Proteomes" id="UP000757435">
    <property type="component" value="Unassembled WGS sequence"/>
</dbReference>
<evidence type="ECO:0000313" key="1">
    <source>
        <dbReference type="EMBL" id="MBW4662329.1"/>
    </source>
</evidence>
<reference evidence="1" key="2">
    <citation type="journal article" date="2022" name="Microbiol. Resour. Announc.">
        <title>Metagenome Sequencing to Explore Phylogenomics of Terrestrial Cyanobacteria.</title>
        <authorList>
            <person name="Ward R.D."/>
            <person name="Stajich J.E."/>
            <person name="Johansen J.R."/>
            <person name="Huntemann M."/>
            <person name="Clum A."/>
            <person name="Foster B."/>
            <person name="Foster B."/>
            <person name="Roux S."/>
            <person name="Palaniappan K."/>
            <person name="Varghese N."/>
            <person name="Mukherjee S."/>
            <person name="Reddy T.B.K."/>
            <person name="Daum C."/>
            <person name="Copeland A."/>
            <person name="Chen I.A."/>
            <person name="Ivanova N.N."/>
            <person name="Kyrpides N.C."/>
            <person name="Shapiro N."/>
            <person name="Eloe-Fadrosh E.A."/>
            <person name="Pietrasiak N."/>
        </authorList>
    </citation>
    <scope>NUCLEOTIDE SEQUENCE</scope>
    <source>
        <strain evidence="1">UHER 2000/2452</strain>
    </source>
</reference>
<reference evidence="1" key="1">
    <citation type="submission" date="2021-05" db="EMBL/GenBank/DDBJ databases">
        <authorList>
            <person name="Pietrasiak N."/>
            <person name="Ward R."/>
            <person name="Stajich J.E."/>
            <person name="Kurbessoian T."/>
        </authorList>
    </citation>
    <scope>NUCLEOTIDE SEQUENCE</scope>
    <source>
        <strain evidence="1">UHER 2000/2452</strain>
    </source>
</reference>
<sequence length="62" mass="7164">MSTKDLIIQELDQLPEPLLSKVLESIRQLKSSELGEAEDRVWQAYLASEQENEEVYRRLASS</sequence>
<dbReference type="AlphaFoldDB" id="A0A951UQU5"/>
<comment type="caution">
    <text evidence="1">The sequence shown here is derived from an EMBL/GenBank/DDBJ whole genome shotgun (WGS) entry which is preliminary data.</text>
</comment>
<name>A0A951UQU5_9CYAN</name>
<evidence type="ECO:0000313" key="2">
    <source>
        <dbReference type="Proteomes" id="UP000757435"/>
    </source>
</evidence>
<dbReference type="EMBL" id="JAHHHD010000069">
    <property type="protein sequence ID" value="MBW4662329.1"/>
    <property type="molecule type" value="Genomic_DNA"/>
</dbReference>
<gene>
    <name evidence="1" type="ORF">KME15_27060</name>
</gene>